<organism evidence="1 2">
    <name type="scientific">Oryza sativa subsp. japonica</name>
    <name type="common">Rice</name>
    <dbReference type="NCBI Taxonomy" id="39947"/>
    <lineage>
        <taxon>Eukaryota</taxon>
        <taxon>Viridiplantae</taxon>
        <taxon>Streptophyta</taxon>
        <taxon>Embryophyta</taxon>
        <taxon>Tracheophyta</taxon>
        <taxon>Spermatophyta</taxon>
        <taxon>Magnoliopsida</taxon>
        <taxon>Liliopsida</taxon>
        <taxon>Poales</taxon>
        <taxon>Poaceae</taxon>
        <taxon>BOP clade</taxon>
        <taxon>Oryzoideae</taxon>
        <taxon>Oryzeae</taxon>
        <taxon>Oryzinae</taxon>
        <taxon>Oryza</taxon>
        <taxon>Oryza sativa</taxon>
    </lineage>
</organism>
<sequence>HVLESLGIGEEAENRFTRNLLPCSSRPGVQAGCCISFSHCVVPDMVSSYCI</sequence>
<dbReference type="Proteomes" id="UP000000763">
    <property type="component" value="Chromosome 2"/>
</dbReference>
<gene>
    <name evidence="1" type="ordered locus">Os02g0564100</name>
</gene>
<protein>
    <submittedName>
        <fullName evidence="1">Os02g0564100 protein</fullName>
    </submittedName>
</protein>
<proteinExistence type="predicted"/>
<dbReference type="EMBL" id="AP008208">
    <property type="protein sequence ID" value="BAH91755.1"/>
    <property type="molecule type" value="Genomic_DNA"/>
</dbReference>
<reference evidence="2" key="2">
    <citation type="journal article" date="2008" name="Nucleic Acids Res.">
        <title>The rice annotation project database (RAP-DB): 2008 update.</title>
        <authorList>
            <consortium name="The rice annotation project (RAP)"/>
        </authorList>
    </citation>
    <scope>GENOME REANNOTATION</scope>
    <source>
        <strain evidence="2">cv. Nipponbare</strain>
    </source>
</reference>
<name>C7IY19_ORYSJ</name>
<evidence type="ECO:0000313" key="1">
    <source>
        <dbReference type="EMBL" id="BAH91755.1"/>
    </source>
</evidence>
<feature type="non-terminal residue" evidence="1">
    <location>
        <position position="1"/>
    </location>
</feature>
<dbReference type="KEGG" id="dosa:Os02g0564100"/>
<accession>C7IY19</accession>
<evidence type="ECO:0000313" key="2">
    <source>
        <dbReference type="Proteomes" id="UP000000763"/>
    </source>
</evidence>
<reference evidence="1 2" key="1">
    <citation type="journal article" date="2005" name="Nature">
        <title>The map-based sequence of the rice genome.</title>
        <authorList>
            <consortium name="International rice genome sequencing project (IRGSP)"/>
            <person name="Matsumoto T."/>
            <person name="Wu J."/>
            <person name="Kanamori H."/>
            <person name="Katayose Y."/>
            <person name="Fujisawa M."/>
            <person name="Namiki N."/>
            <person name="Mizuno H."/>
            <person name="Yamamoto K."/>
            <person name="Antonio B.A."/>
            <person name="Baba T."/>
            <person name="Sakata K."/>
            <person name="Nagamura Y."/>
            <person name="Aoki H."/>
            <person name="Arikawa K."/>
            <person name="Arita K."/>
            <person name="Bito T."/>
            <person name="Chiden Y."/>
            <person name="Fujitsuka N."/>
            <person name="Fukunaka R."/>
            <person name="Hamada M."/>
            <person name="Harada C."/>
            <person name="Hayashi A."/>
            <person name="Hijishita S."/>
            <person name="Honda M."/>
            <person name="Hosokawa S."/>
            <person name="Ichikawa Y."/>
            <person name="Idonuma A."/>
            <person name="Iijima M."/>
            <person name="Ikeda M."/>
            <person name="Ikeno M."/>
            <person name="Ito K."/>
            <person name="Ito S."/>
            <person name="Ito T."/>
            <person name="Ito Y."/>
            <person name="Ito Y."/>
            <person name="Iwabuchi A."/>
            <person name="Kamiya K."/>
            <person name="Karasawa W."/>
            <person name="Kurita K."/>
            <person name="Katagiri S."/>
            <person name="Kikuta A."/>
            <person name="Kobayashi H."/>
            <person name="Kobayashi N."/>
            <person name="Machita K."/>
            <person name="Maehara T."/>
            <person name="Masukawa M."/>
            <person name="Mizubayashi T."/>
            <person name="Mukai Y."/>
            <person name="Nagasaki H."/>
            <person name="Nagata Y."/>
            <person name="Naito S."/>
            <person name="Nakashima M."/>
            <person name="Nakama Y."/>
            <person name="Nakamichi Y."/>
            <person name="Nakamura M."/>
            <person name="Meguro A."/>
            <person name="Negishi M."/>
            <person name="Ohta I."/>
            <person name="Ohta T."/>
            <person name="Okamoto M."/>
            <person name="Ono N."/>
            <person name="Saji S."/>
            <person name="Sakaguchi M."/>
            <person name="Sakai K."/>
            <person name="Shibata M."/>
            <person name="Shimokawa T."/>
            <person name="Song J."/>
            <person name="Takazaki Y."/>
            <person name="Terasawa K."/>
            <person name="Tsugane M."/>
            <person name="Tsuji K."/>
            <person name="Ueda S."/>
            <person name="Waki K."/>
            <person name="Yamagata H."/>
            <person name="Yamamoto M."/>
            <person name="Yamamoto S."/>
            <person name="Yamane H."/>
            <person name="Yoshiki S."/>
            <person name="Yoshihara R."/>
            <person name="Yukawa K."/>
            <person name="Zhong H."/>
            <person name="Yano M."/>
            <person name="Yuan Q."/>
            <person name="Ouyang S."/>
            <person name="Liu J."/>
            <person name="Jones K.M."/>
            <person name="Gansberger K."/>
            <person name="Moffat K."/>
            <person name="Hill J."/>
            <person name="Bera J."/>
            <person name="Fadrosh D."/>
            <person name="Jin S."/>
            <person name="Johri S."/>
            <person name="Kim M."/>
            <person name="Overton L."/>
            <person name="Reardon M."/>
            <person name="Tsitrin T."/>
            <person name="Vuong H."/>
            <person name="Weaver B."/>
            <person name="Ciecko A."/>
            <person name="Tallon L."/>
            <person name="Jackson J."/>
            <person name="Pai G."/>
            <person name="Aken S.V."/>
            <person name="Utterback T."/>
            <person name="Reidmuller S."/>
            <person name="Feldblyum T."/>
            <person name="Hsiao J."/>
            <person name="Zismann V."/>
            <person name="Iobst S."/>
            <person name="de Vazeille A.R."/>
            <person name="Buell C.R."/>
            <person name="Ying K."/>
            <person name="Li Y."/>
            <person name="Lu T."/>
            <person name="Huang Y."/>
            <person name="Zhao Q."/>
            <person name="Feng Q."/>
            <person name="Zhang L."/>
            <person name="Zhu J."/>
            <person name="Weng Q."/>
            <person name="Mu J."/>
            <person name="Lu Y."/>
            <person name="Fan D."/>
            <person name="Liu Y."/>
            <person name="Guan J."/>
            <person name="Zhang Y."/>
            <person name="Yu S."/>
            <person name="Liu X."/>
            <person name="Zhang Y."/>
            <person name="Hong G."/>
            <person name="Han B."/>
            <person name="Choisne N."/>
            <person name="Demange N."/>
            <person name="Orjeda G."/>
            <person name="Samain S."/>
            <person name="Cattolico L."/>
            <person name="Pelletier E."/>
            <person name="Couloux A."/>
            <person name="Segurens B."/>
            <person name="Wincker P."/>
            <person name="D'Hont A."/>
            <person name="Scarpelli C."/>
            <person name="Weissenbach J."/>
            <person name="Salanoubat M."/>
            <person name="Quetier F."/>
            <person name="Yu Y."/>
            <person name="Kim H.R."/>
            <person name="Rambo T."/>
            <person name="Currie J."/>
            <person name="Collura K."/>
            <person name="Luo M."/>
            <person name="Yang T."/>
            <person name="Ammiraju J.S.S."/>
            <person name="Engler F."/>
            <person name="Soderlund C."/>
            <person name="Wing R.A."/>
            <person name="Palmer L.E."/>
            <person name="de la Bastide M."/>
            <person name="Spiegel L."/>
            <person name="Nascimento L."/>
            <person name="Zutavern T."/>
            <person name="O'Shaughnessy A."/>
            <person name="Dike S."/>
            <person name="Dedhia N."/>
            <person name="Preston R."/>
            <person name="Balija V."/>
            <person name="McCombie W.R."/>
            <person name="Chow T."/>
            <person name="Chen H."/>
            <person name="Chung M."/>
            <person name="Chen C."/>
            <person name="Shaw J."/>
            <person name="Wu H."/>
            <person name="Hsiao K."/>
            <person name="Chao Y."/>
            <person name="Chu M."/>
            <person name="Cheng C."/>
            <person name="Hour A."/>
            <person name="Lee P."/>
            <person name="Lin S."/>
            <person name="Lin Y."/>
            <person name="Liou J."/>
            <person name="Liu S."/>
            <person name="Hsing Y."/>
            <person name="Raghuvanshi S."/>
            <person name="Mohanty A."/>
            <person name="Bharti A.K."/>
            <person name="Gaur A."/>
            <person name="Gupta V."/>
            <person name="Kumar D."/>
            <person name="Ravi V."/>
            <person name="Vij S."/>
            <person name="Kapur A."/>
            <person name="Khurana P."/>
            <person name="Khurana P."/>
            <person name="Khurana J.P."/>
            <person name="Tyagi A.K."/>
            <person name="Gaikwad K."/>
            <person name="Singh A."/>
            <person name="Dalal V."/>
            <person name="Srivastava S."/>
            <person name="Dixit A."/>
            <person name="Pal A.K."/>
            <person name="Ghazi I.A."/>
            <person name="Yadav M."/>
            <person name="Pandit A."/>
            <person name="Bhargava A."/>
            <person name="Sureshbabu K."/>
            <person name="Batra K."/>
            <person name="Sharma T.R."/>
            <person name="Mohapatra T."/>
            <person name="Singh N.K."/>
            <person name="Messing J."/>
            <person name="Nelson A.B."/>
            <person name="Fuks G."/>
            <person name="Kavchok S."/>
            <person name="Keizer G."/>
            <person name="Linton E."/>
            <person name="Llaca V."/>
            <person name="Song R."/>
            <person name="Tanyolac B."/>
            <person name="Young S."/>
            <person name="Ho-Il K."/>
            <person name="Hahn J.H."/>
            <person name="Sangsakoo G."/>
            <person name="Vanavichit A."/>
            <person name="de Mattos Luiz.A.T."/>
            <person name="Zimmer P.D."/>
            <person name="Malone G."/>
            <person name="Dellagostin O."/>
            <person name="de Oliveira A.C."/>
            <person name="Bevan M."/>
            <person name="Bancroft I."/>
            <person name="Minx P."/>
            <person name="Cordum H."/>
            <person name="Wilson R."/>
            <person name="Cheng Z."/>
            <person name="Jin W."/>
            <person name="Jiang J."/>
            <person name="Leong S.A."/>
            <person name="Iwama H."/>
            <person name="Gojobori T."/>
            <person name="Itoh T."/>
            <person name="Niimura Y."/>
            <person name="Fujii Y."/>
            <person name="Habara T."/>
            <person name="Sakai H."/>
            <person name="Sato Y."/>
            <person name="Wilson G."/>
            <person name="Kumar K."/>
            <person name="McCouch S."/>
            <person name="Juretic N."/>
            <person name="Hoen D."/>
            <person name="Wright S."/>
            <person name="Bruskiewich R."/>
            <person name="Bureau T."/>
            <person name="Miyao A."/>
            <person name="Hirochika H."/>
            <person name="Nishikawa T."/>
            <person name="Kadowaki K."/>
            <person name="Sugiura M."/>
            <person name="Burr B."/>
            <person name="Sasaki T."/>
        </authorList>
    </citation>
    <scope>NUCLEOTIDE SEQUENCE [LARGE SCALE GENOMIC DNA]</scope>
    <source>
        <strain evidence="2">cv. Nipponbare</strain>
    </source>
</reference>
<dbReference type="AlphaFoldDB" id="C7IY19"/>